<reference evidence="1" key="1">
    <citation type="submission" date="2019-10" db="EMBL/GenBank/DDBJ databases">
        <title>Conservation and host-specific expression of non-tandemly repeated heterogenous ribosome RNA gene in arbuscular mycorrhizal fungi.</title>
        <authorList>
            <person name="Maeda T."/>
            <person name="Kobayashi Y."/>
            <person name="Nakagawa T."/>
            <person name="Ezawa T."/>
            <person name="Yamaguchi K."/>
            <person name="Bino T."/>
            <person name="Nishimoto Y."/>
            <person name="Shigenobu S."/>
            <person name="Kawaguchi M."/>
        </authorList>
    </citation>
    <scope>NUCLEOTIDE SEQUENCE</scope>
    <source>
        <strain evidence="1">HR1</strain>
    </source>
</reference>
<dbReference type="Proteomes" id="UP000615446">
    <property type="component" value="Unassembled WGS sequence"/>
</dbReference>
<dbReference type="EMBL" id="BLAL01000002">
    <property type="protein sequence ID" value="GES72530.1"/>
    <property type="molecule type" value="Genomic_DNA"/>
</dbReference>
<dbReference type="AlphaFoldDB" id="A0A8H3Q9P1"/>
<proteinExistence type="predicted"/>
<evidence type="ECO:0000313" key="2">
    <source>
        <dbReference type="Proteomes" id="UP000615446"/>
    </source>
</evidence>
<name>A0A8H3Q9P1_9GLOM</name>
<dbReference type="OrthoDB" id="2376497at2759"/>
<gene>
    <name evidence="1" type="ORF">RCL2_000009600</name>
</gene>
<sequence>MNIQKSNYHHTIILYPGIEKYEILQEVMTPMINELNDLVINGLKDSTGKIWKIKPYFSSDWKFLSIILGFNASNANYFCPWCLCTKKDIGNKNKVYTIEKIMNQLDPAFFNHHSSEKPPPGHIKPPLLKIIPLDYYIADELHIMLRIWNRLWLLVLQELKVQNRFNDSIRAVIITEMHRISVTFQFWQDQETQSWAHTSLIGGDKEAVLKSFNFKVIFNEERALLINHLWRDFYQLYKDMKSKETDPTQFANKAKQWDVTPYMHVLIHHLPEFMEQHQRFGLSAFSCSPVEKKNHEHISSFFQKTMKDGGKEAERKSAIFEIFTL</sequence>
<protein>
    <submittedName>
        <fullName evidence="1">Uncharacterized protein</fullName>
    </submittedName>
</protein>
<accession>A0A8H3Q9P1</accession>
<evidence type="ECO:0000313" key="1">
    <source>
        <dbReference type="EMBL" id="GES72530.1"/>
    </source>
</evidence>
<dbReference type="PANTHER" id="PTHR31424">
    <property type="entry name" value="PROTEIN CBG23806"/>
    <property type="match status" value="1"/>
</dbReference>
<comment type="caution">
    <text evidence="1">The sequence shown here is derived from an EMBL/GenBank/DDBJ whole genome shotgun (WGS) entry which is preliminary data.</text>
</comment>
<dbReference type="PANTHER" id="PTHR31424:SF5">
    <property type="entry name" value="APPLE DOMAIN-CONTAINING PROTEIN"/>
    <property type="match status" value="1"/>
</dbReference>
<organism evidence="1 2">
    <name type="scientific">Rhizophagus clarus</name>
    <dbReference type="NCBI Taxonomy" id="94130"/>
    <lineage>
        <taxon>Eukaryota</taxon>
        <taxon>Fungi</taxon>
        <taxon>Fungi incertae sedis</taxon>
        <taxon>Mucoromycota</taxon>
        <taxon>Glomeromycotina</taxon>
        <taxon>Glomeromycetes</taxon>
        <taxon>Glomerales</taxon>
        <taxon>Glomeraceae</taxon>
        <taxon>Rhizophagus</taxon>
    </lineage>
</organism>